<reference evidence="2 3" key="1">
    <citation type="submission" date="2023-03" db="EMBL/GenBank/DDBJ databases">
        <title>Mating type loci evolution in Malassezia.</title>
        <authorList>
            <person name="Coelho M.A."/>
        </authorList>
    </citation>
    <scope>NUCLEOTIDE SEQUENCE [LARGE SCALE GENOMIC DNA]</scope>
    <source>
        <strain evidence="2 3">CBS 9725</strain>
    </source>
</reference>
<protein>
    <submittedName>
        <fullName evidence="2">Uncharacterized protein</fullName>
    </submittedName>
</protein>
<feature type="compositionally biased region" description="Polar residues" evidence="1">
    <location>
        <begin position="16"/>
        <end position="29"/>
    </location>
</feature>
<dbReference type="EMBL" id="CP119943">
    <property type="protein sequence ID" value="WFC98585.1"/>
    <property type="molecule type" value="Genomic_DNA"/>
</dbReference>
<name>A0AAJ5YSU9_9BASI</name>
<sequence>MDARLSTISQVANETANDLVETSETNLPSSPDAIAQKSGKQPSLLPTVFPWTRQDESNYCKNEFGWVYADSRSSLIPDASTLTAMHYYVGKFYETRGQLPATTCTANTRSENQDEMVVGDHSWDFWAQYSLGAARSMVQAFDSSALVALTAYLEEYTKAGLFFTDSTQHGNDYTGEHDTNHSATLQPNELAEHKNESSQVSSKALRAALKCEQIRARTYRKKIPKVWLEQIE</sequence>
<accession>A0AAJ5YSU9</accession>
<gene>
    <name evidence="2" type="ORF">MYAM1_001315</name>
</gene>
<feature type="region of interest" description="Disordered" evidence="1">
    <location>
        <begin position="16"/>
        <end position="41"/>
    </location>
</feature>
<dbReference type="Proteomes" id="UP001219567">
    <property type="component" value="Chromosome 1"/>
</dbReference>
<evidence type="ECO:0000313" key="2">
    <source>
        <dbReference type="EMBL" id="WFC98585.1"/>
    </source>
</evidence>
<keyword evidence="3" id="KW-1185">Reference proteome</keyword>
<organism evidence="2 3">
    <name type="scientific">Malassezia yamatoensis</name>
    <dbReference type="NCBI Taxonomy" id="253288"/>
    <lineage>
        <taxon>Eukaryota</taxon>
        <taxon>Fungi</taxon>
        <taxon>Dikarya</taxon>
        <taxon>Basidiomycota</taxon>
        <taxon>Ustilaginomycotina</taxon>
        <taxon>Malasseziomycetes</taxon>
        <taxon>Malasseziales</taxon>
        <taxon>Malasseziaceae</taxon>
        <taxon>Malassezia</taxon>
    </lineage>
</organism>
<dbReference type="AlphaFoldDB" id="A0AAJ5YSU9"/>
<evidence type="ECO:0000313" key="3">
    <source>
        <dbReference type="Proteomes" id="UP001219567"/>
    </source>
</evidence>
<proteinExistence type="predicted"/>
<evidence type="ECO:0000256" key="1">
    <source>
        <dbReference type="SAM" id="MobiDB-lite"/>
    </source>
</evidence>